<dbReference type="InterPro" id="IPR028082">
    <property type="entry name" value="Peripla_BP_I"/>
</dbReference>
<dbReference type="SUPFAM" id="SSF53822">
    <property type="entry name" value="Periplasmic binding protein-like I"/>
    <property type="match status" value="1"/>
</dbReference>
<dbReference type="Pfam" id="PF04392">
    <property type="entry name" value="ABC_sub_bind"/>
    <property type="match status" value="1"/>
</dbReference>
<evidence type="ECO:0000256" key="1">
    <source>
        <dbReference type="SAM" id="SignalP"/>
    </source>
</evidence>
<keyword evidence="1" id="KW-0732">Signal</keyword>
<proteinExistence type="predicted"/>
<keyword evidence="3" id="KW-1185">Reference proteome</keyword>
<dbReference type="RefSeq" id="WP_067231283.1">
    <property type="nucleotide sequence ID" value="NZ_CP014145.1"/>
</dbReference>
<dbReference type="Gene3D" id="3.40.50.2300">
    <property type="match status" value="2"/>
</dbReference>
<gene>
    <name evidence="2" type="ORF">AWU67_15800</name>
</gene>
<dbReference type="PANTHER" id="PTHR35271">
    <property type="entry name" value="ABC TRANSPORTER, SUBSTRATE-BINDING LIPOPROTEIN-RELATED"/>
    <property type="match status" value="1"/>
</dbReference>
<evidence type="ECO:0000313" key="2">
    <source>
        <dbReference type="EMBL" id="AMB60082.1"/>
    </source>
</evidence>
<dbReference type="PROSITE" id="PS51257">
    <property type="entry name" value="PROKAR_LIPOPROTEIN"/>
    <property type="match status" value="1"/>
</dbReference>
<organism evidence="2 3">
    <name type="scientific">Microterricola viridarii</name>
    <dbReference type="NCBI Taxonomy" id="412690"/>
    <lineage>
        <taxon>Bacteria</taxon>
        <taxon>Bacillati</taxon>
        <taxon>Actinomycetota</taxon>
        <taxon>Actinomycetes</taxon>
        <taxon>Micrococcales</taxon>
        <taxon>Microbacteriaceae</taxon>
        <taxon>Microterricola</taxon>
    </lineage>
</organism>
<dbReference type="KEGG" id="mvd:AWU67_15800"/>
<protein>
    <submittedName>
        <fullName evidence="2">Sugar ABC transporter substrate-binding protein</fullName>
    </submittedName>
</protein>
<name>A0A0Y0PBY2_9MICO</name>
<dbReference type="EMBL" id="CP014145">
    <property type="protein sequence ID" value="AMB60082.1"/>
    <property type="molecule type" value="Genomic_DNA"/>
</dbReference>
<feature type="signal peptide" evidence="1">
    <location>
        <begin position="1"/>
        <end position="21"/>
    </location>
</feature>
<feature type="chain" id="PRO_5039684351" evidence="1">
    <location>
        <begin position="22"/>
        <end position="336"/>
    </location>
</feature>
<reference evidence="2 3" key="1">
    <citation type="journal article" date="2016" name="J. Biotechnol.">
        <title>First complete genome sequence of a species in the genus Microterricola, an extremophilic cold active enzyme producing bacterial strain ERGS5:02 isolated from Sikkim Himalaya.</title>
        <authorList>
            <person name="Himanshu"/>
            <person name="Swarnkar M.K."/>
            <person name="Singh D."/>
            <person name="Kumar R."/>
        </authorList>
    </citation>
    <scope>NUCLEOTIDE SEQUENCE [LARGE SCALE GENOMIC DNA]</scope>
    <source>
        <strain evidence="2 3">ERGS5:02</strain>
    </source>
</reference>
<reference evidence="3" key="2">
    <citation type="submission" date="2016-01" db="EMBL/GenBank/DDBJ databases">
        <title>First complete genome sequence of a species in the genus Microterricola, an extremophilic cold active enzyme producing strain ERGS5:02 isolated from Sikkim Himalaya.</title>
        <authorList>
            <person name="Kumar R."/>
            <person name="Singh D."/>
            <person name="Swarnkar M.K."/>
        </authorList>
    </citation>
    <scope>NUCLEOTIDE SEQUENCE [LARGE SCALE GENOMIC DNA]</scope>
    <source>
        <strain evidence="3">ERGS5:02</strain>
    </source>
</reference>
<dbReference type="PANTHER" id="PTHR35271:SF1">
    <property type="entry name" value="ABC TRANSPORTER, SUBSTRATE-BINDING LIPOPROTEIN"/>
    <property type="match status" value="1"/>
</dbReference>
<dbReference type="OrthoDB" id="9776955at2"/>
<dbReference type="Proteomes" id="UP000058305">
    <property type="component" value="Chromosome"/>
</dbReference>
<dbReference type="AlphaFoldDB" id="A0A0Y0PBY2"/>
<dbReference type="InterPro" id="IPR007487">
    <property type="entry name" value="ABC_transpt-TYRBP-like"/>
</dbReference>
<evidence type="ECO:0000313" key="3">
    <source>
        <dbReference type="Proteomes" id="UP000058305"/>
    </source>
</evidence>
<dbReference type="CDD" id="cd06325">
    <property type="entry name" value="PBP1_ABC_unchar_transporter"/>
    <property type="match status" value="1"/>
</dbReference>
<accession>A0A0Y0PBY2</accession>
<sequence length="336" mass="34652">MKRSRALLSLAIVATAATALAGCAPAASTPDAGGSDSGTQPIRIGISQIVQHEALDAAREGFKKAFTDAGYVDGTDVIYDEQNAQGEQATATTIAGKFATDKVDLVLAIATPTAQAAAQAITDIPILFTAVTEPAEAGLVASWEAPGSNVTGTSDLNPVAEQIALITEVMPDAKTVGIIYSSGEVNSSVQVDMAKEAAKKLGLEIKEATVTNSSEVAQAAESLKGVDAIYIPTDNRVTEGLEAVIQFSETNKVPLFGAEGGQVTRGAIATFGINYTDLGYQTGQMAIRILEDGADPASMPVETLDTLEVIINPAAAERMGVTLPASLVDRADQVIE</sequence>